<dbReference type="eggNOG" id="KOG1339">
    <property type="taxonomic scope" value="Eukaryota"/>
</dbReference>
<feature type="active site" evidence="6">
    <location>
        <position position="314"/>
    </location>
</feature>
<dbReference type="SUPFAM" id="SSF50630">
    <property type="entry name" value="Acid proteases"/>
    <property type="match status" value="1"/>
</dbReference>
<reference evidence="9" key="1">
    <citation type="submission" date="2013-08" db="EMBL/GenBank/DDBJ databases">
        <title>Oryza genome evolution.</title>
        <authorList>
            <person name="Wing R.A."/>
            <person name="Panaud O."/>
            <person name="Oliveira A.C."/>
        </authorList>
    </citation>
    <scope>NUCLEOTIDE SEQUENCE</scope>
</reference>
<dbReference type="InterPro" id="IPR034161">
    <property type="entry name" value="Pepsin-like_plant"/>
</dbReference>
<dbReference type="PRINTS" id="PR00792">
    <property type="entry name" value="PEPSIN"/>
</dbReference>
<evidence type="ECO:0000313" key="10">
    <source>
        <dbReference type="Proteomes" id="UP000026961"/>
    </source>
</evidence>
<dbReference type="FunFam" id="2.40.70.10:FF:000033">
    <property type="entry name" value="Aspartyl protease family protein"/>
    <property type="match status" value="1"/>
</dbReference>
<feature type="domain" description="Peptidase A1" evidence="8">
    <location>
        <begin position="79"/>
        <end position="434"/>
    </location>
</feature>
<keyword evidence="10" id="KW-1185">Reference proteome</keyword>
<accession>A0A0D9YA64</accession>
<evidence type="ECO:0000256" key="7">
    <source>
        <dbReference type="SAM" id="SignalP"/>
    </source>
</evidence>
<evidence type="ECO:0000256" key="6">
    <source>
        <dbReference type="PIRSR" id="PIRSR601461-1"/>
    </source>
</evidence>
<proteinExistence type="inferred from homology"/>
<feature type="chain" id="PRO_5002350901" description="Peptidase A1 domain-containing protein" evidence="7">
    <location>
        <begin position="19"/>
        <end position="441"/>
    </location>
</feature>
<evidence type="ECO:0000256" key="2">
    <source>
        <dbReference type="ARBA" id="ARBA00022670"/>
    </source>
</evidence>
<dbReference type="Gene3D" id="2.40.70.10">
    <property type="entry name" value="Acid Proteases"/>
    <property type="match status" value="2"/>
</dbReference>
<comment type="similarity">
    <text evidence="1">Belongs to the peptidase A1 family.</text>
</comment>
<dbReference type="GO" id="GO:0005576">
    <property type="term" value="C:extracellular region"/>
    <property type="evidence" value="ECO:0007669"/>
    <property type="project" value="TreeGrafter"/>
</dbReference>
<dbReference type="Pfam" id="PF14541">
    <property type="entry name" value="TAXi_C"/>
    <property type="match status" value="1"/>
</dbReference>
<keyword evidence="5" id="KW-0325">Glycoprotein</keyword>
<dbReference type="Gramene" id="OGLUM01G22220.1">
    <property type="protein sequence ID" value="OGLUM01G22220.1"/>
    <property type="gene ID" value="OGLUM01G22220"/>
</dbReference>
<dbReference type="HOGENOM" id="CLU_005738_1_1_1"/>
<dbReference type="InterPro" id="IPR033121">
    <property type="entry name" value="PEPTIDASE_A1"/>
</dbReference>
<organism evidence="9">
    <name type="scientific">Oryza glumipatula</name>
    <dbReference type="NCBI Taxonomy" id="40148"/>
    <lineage>
        <taxon>Eukaryota</taxon>
        <taxon>Viridiplantae</taxon>
        <taxon>Streptophyta</taxon>
        <taxon>Embryophyta</taxon>
        <taxon>Tracheophyta</taxon>
        <taxon>Spermatophyta</taxon>
        <taxon>Magnoliopsida</taxon>
        <taxon>Liliopsida</taxon>
        <taxon>Poales</taxon>
        <taxon>Poaceae</taxon>
        <taxon>BOP clade</taxon>
        <taxon>Oryzoideae</taxon>
        <taxon>Oryzeae</taxon>
        <taxon>Oryzinae</taxon>
        <taxon>Oryza</taxon>
    </lineage>
</organism>
<reference evidence="9" key="2">
    <citation type="submission" date="2015-04" db="UniProtKB">
        <authorList>
            <consortium name="EnsemblPlants"/>
        </authorList>
    </citation>
    <scope>IDENTIFICATION</scope>
</reference>
<sequence>MAPASAVLLVVLISSSAAVVLTNGAGLHIELTNVDAKGGYTTAERARRAVERSRRRQLASRPSGGGDVRAPVLWAQGEYMAEFVVGDPPQRVEAIIDTGSDLIWTQCTGCLANHCFKQNVPLYNHSASRTVKPVSCTDALCKANAPGNACDPRDGSCVFQVGYISGAFAGHLDTEVFTFQSGAVDLAFGCVGNNNLDAKGLNGPSGIIGLGRGALSLVSQTGAGKFSYCLTPYSRNDTVSSHLFVGDSASLTGESPVVSIEFVKNSTDPTYNGHYFLPLVGLSVGETKLPIPSALFDLRQVGPGGNWSGGVVIDSGSTISILVDGAYKALVEEMRKQIGGSQVPPPPGGDDDGEQLDVCYSQGDVDKKAPTLVLHFSGGADMALPPANYWMDVGNSTSCMAIARSNDTTSIIGNFQQQNIHVLYDLDQGQLSFQPASCSNF</sequence>
<evidence type="ECO:0000256" key="1">
    <source>
        <dbReference type="ARBA" id="ARBA00007447"/>
    </source>
</evidence>
<dbReference type="AlphaFoldDB" id="A0A0D9YA64"/>
<evidence type="ECO:0000256" key="4">
    <source>
        <dbReference type="ARBA" id="ARBA00022801"/>
    </source>
</evidence>
<dbReference type="GO" id="GO:0006508">
    <property type="term" value="P:proteolysis"/>
    <property type="evidence" value="ECO:0007669"/>
    <property type="project" value="UniProtKB-KW"/>
</dbReference>
<feature type="signal peptide" evidence="7">
    <location>
        <begin position="1"/>
        <end position="18"/>
    </location>
</feature>
<protein>
    <recommendedName>
        <fullName evidence="8">Peptidase A1 domain-containing protein</fullName>
    </recommendedName>
</protein>
<dbReference type="CDD" id="cd05476">
    <property type="entry name" value="pepsin_A_like_plant"/>
    <property type="match status" value="1"/>
</dbReference>
<keyword evidence="2" id="KW-0645">Protease</keyword>
<dbReference type="PANTHER" id="PTHR47967:SF17">
    <property type="entry name" value="EUKARYOTIC ASPARTYL PROTEASE FAMILY PROTEIN, EXPRESSED"/>
    <property type="match status" value="1"/>
</dbReference>
<evidence type="ECO:0000256" key="5">
    <source>
        <dbReference type="ARBA" id="ARBA00023180"/>
    </source>
</evidence>
<dbReference type="GO" id="GO:0004190">
    <property type="term" value="F:aspartic-type endopeptidase activity"/>
    <property type="evidence" value="ECO:0007669"/>
    <property type="project" value="UniProtKB-KW"/>
</dbReference>
<evidence type="ECO:0000259" key="8">
    <source>
        <dbReference type="PROSITE" id="PS51767"/>
    </source>
</evidence>
<dbReference type="EnsemblPlants" id="OGLUM01G22220.1">
    <property type="protein sequence ID" value="OGLUM01G22220.1"/>
    <property type="gene ID" value="OGLUM01G22220"/>
</dbReference>
<evidence type="ECO:0000313" key="9">
    <source>
        <dbReference type="EnsemblPlants" id="OGLUM01G22220.1"/>
    </source>
</evidence>
<dbReference type="PANTHER" id="PTHR47967">
    <property type="entry name" value="OS07G0603500 PROTEIN-RELATED"/>
    <property type="match status" value="1"/>
</dbReference>
<dbReference type="Proteomes" id="UP000026961">
    <property type="component" value="Chromosome 1"/>
</dbReference>
<dbReference type="STRING" id="40148.A0A0D9YA64"/>
<keyword evidence="4" id="KW-0378">Hydrolase</keyword>
<keyword evidence="7" id="KW-0732">Signal</keyword>
<reference evidence="9" key="3">
    <citation type="submission" date="2018-05" db="EMBL/GenBank/DDBJ databases">
        <title>OgluRS3 (Oryza glumaepatula Reference Sequence Version 3).</title>
        <authorList>
            <person name="Zhang J."/>
            <person name="Kudrna D."/>
            <person name="Lee S."/>
            <person name="Talag J."/>
            <person name="Welchert J."/>
            <person name="Wing R.A."/>
        </authorList>
    </citation>
    <scope>NUCLEOTIDE SEQUENCE [LARGE SCALE GENOMIC DNA]</scope>
</reference>
<dbReference type="InterPro" id="IPR032799">
    <property type="entry name" value="TAXi_C"/>
</dbReference>
<dbReference type="InterPro" id="IPR021109">
    <property type="entry name" value="Peptidase_aspartic_dom_sf"/>
</dbReference>
<name>A0A0D9YA64_9ORYZ</name>
<dbReference type="InterPro" id="IPR001461">
    <property type="entry name" value="Aspartic_peptidase_A1"/>
</dbReference>
<dbReference type="Pfam" id="PF14543">
    <property type="entry name" value="TAXi_N"/>
    <property type="match status" value="1"/>
</dbReference>
<dbReference type="InterPro" id="IPR032861">
    <property type="entry name" value="TAXi_N"/>
</dbReference>
<feature type="active site" evidence="6">
    <location>
        <position position="97"/>
    </location>
</feature>
<dbReference type="InterPro" id="IPR051708">
    <property type="entry name" value="Plant_Aspart_Prot_A1"/>
</dbReference>
<evidence type="ECO:0000256" key="3">
    <source>
        <dbReference type="ARBA" id="ARBA00022750"/>
    </source>
</evidence>
<keyword evidence="3" id="KW-0064">Aspartyl protease</keyword>
<dbReference type="PROSITE" id="PS51767">
    <property type="entry name" value="PEPTIDASE_A1"/>
    <property type="match status" value="1"/>
</dbReference>